<accession>A0AAJ7J108</accession>
<evidence type="ECO:0000256" key="4">
    <source>
        <dbReference type="ARBA" id="ARBA00022448"/>
    </source>
</evidence>
<gene>
    <name evidence="14" type="primary">LOC108625738</name>
</gene>
<feature type="transmembrane region" description="Helical" evidence="12">
    <location>
        <begin position="42"/>
        <end position="62"/>
    </location>
</feature>
<keyword evidence="13" id="KW-1185">Reference proteome</keyword>
<dbReference type="Proteomes" id="UP000694925">
    <property type="component" value="Unplaced"/>
</dbReference>
<evidence type="ECO:0000256" key="5">
    <source>
        <dbReference type="ARBA" id="ARBA00022475"/>
    </source>
</evidence>
<keyword evidence="9 12" id="KW-1133">Transmembrane helix</keyword>
<evidence type="ECO:0000256" key="2">
    <source>
        <dbReference type="ARBA" id="ARBA00004653"/>
    </source>
</evidence>
<comment type="subcellular location">
    <subcellularLocation>
        <location evidence="1">Cell membrane</location>
        <topology evidence="1">Multi-pass membrane protein</topology>
    </subcellularLocation>
    <subcellularLocation>
        <location evidence="2">Golgi apparatus membrane</location>
        <topology evidence="2">Multi-pass membrane protein</topology>
    </subcellularLocation>
</comment>
<dbReference type="KEGG" id="ccal:108625738"/>
<keyword evidence="11 12" id="KW-0472">Membrane</keyword>
<keyword evidence="5" id="KW-1003">Cell membrane</keyword>
<feature type="transmembrane region" description="Helical" evidence="12">
    <location>
        <begin position="188"/>
        <end position="207"/>
    </location>
</feature>
<dbReference type="GO" id="GO:0000139">
    <property type="term" value="C:Golgi membrane"/>
    <property type="evidence" value="ECO:0007669"/>
    <property type="project" value="UniProtKB-SubCell"/>
</dbReference>
<name>A0AAJ7J108_9HYME</name>
<proteinExistence type="inferred from homology"/>
<dbReference type="FunFam" id="1.20.1280.290:FF:000004">
    <property type="entry name" value="Sugar transporter SWEET"/>
    <property type="match status" value="1"/>
</dbReference>
<feature type="transmembrane region" description="Helical" evidence="12">
    <location>
        <begin position="68"/>
        <end position="90"/>
    </location>
</feature>
<dbReference type="AlphaFoldDB" id="A0AAJ7J108"/>
<dbReference type="Gene3D" id="1.20.1280.290">
    <property type="match status" value="2"/>
</dbReference>
<dbReference type="GO" id="GO:0051119">
    <property type="term" value="F:sugar transmembrane transporter activity"/>
    <property type="evidence" value="ECO:0007669"/>
    <property type="project" value="InterPro"/>
</dbReference>
<evidence type="ECO:0000256" key="11">
    <source>
        <dbReference type="ARBA" id="ARBA00023136"/>
    </source>
</evidence>
<evidence type="ECO:0000256" key="10">
    <source>
        <dbReference type="ARBA" id="ARBA00023034"/>
    </source>
</evidence>
<dbReference type="PANTHER" id="PTHR10791">
    <property type="entry name" value="RAG1-ACTIVATING PROTEIN 1"/>
    <property type="match status" value="1"/>
</dbReference>
<reference evidence="14" key="1">
    <citation type="submission" date="2025-08" db="UniProtKB">
        <authorList>
            <consortium name="RefSeq"/>
        </authorList>
    </citation>
    <scope>IDENTIFICATION</scope>
    <source>
        <tissue evidence="14">Whole body</tissue>
    </source>
</reference>
<keyword evidence="10" id="KW-0333">Golgi apparatus</keyword>
<comment type="similarity">
    <text evidence="3 12">Belongs to the SWEET sugar transporter family.</text>
</comment>
<dbReference type="PANTHER" id="PTHR10791:SF112">
    <property type="entry name" value="SUGAR TRANSPORTER SWEET1"/>
    <property type="match status" value="1"/>
</dbReference>
<keyword evidence="6 12" id="KW-0762">Sugar transport</keyword>
<evidence type="ECO:0000256" key="3">
    <source>
        <dbReference type="ARBA" id="ARBA00007809"/>
    </source>
</evidence>
<dbReference type="GO" id="GO:0005886">
    <property type="term" value="C:plasma membrane"/>
    <property type="evidence" value="ECO:0007669"/>
    <property type="project" value="UniProtKB-SubCell"/>
</dbReference>
<dbReference type="GeneID" id="108625738"/>
<feature type="transmembrane region" description="Helical" evidence="12">
    <location>
        <begin position="12"/>
        <end position="30"/>
    </location>
</feature>
<evidence type="ECO:0000256" key="9">
    <source>
        <dbReference type="ARBA" id="ARBA00022989"/>
    </source>
</evidence>
<dbReference type="InterPro" id="IPR004316">
    <property type="entry name" value="SWEET_rpt"/>
</dbReference>
<dbReference type="InterPro" id="IPR047664">
    <property type="entry name" value="SWEET"/>
</dbReference>
<feature type="transmembrane region" description="Helical" evidence="12">
    <location>
        <begin position="158"/>
        <end position="176"/>
    </location>
</feature>
<comment type="caution">
    <text evidence="12">Lacks conserved residue(s) required for the propagation of feature annotation.</text>
</comment>
<evidence type="ECO:0000256" key="6">
    <source>
        <dbReference type="ARBA" id="ARBA00022597"/>
    </source>
</evidence>
<evidence type="ECO:0000313" key="13">
    <source>
        <dbReference type="Proteomes" id="UP000694925"/>
    </source>
</evidence>
<organism evidence="13 14">
    <name type="scientific">Ceratina calcarata</name>
    <dbReference type="NCBI Taxonomy" id="156304"/>
    <lineage>
        <taxon>Eukaryota</taxon>
        <taxon>Metazoa</taxon>
        <taxon>Ecdysozoa</taxon>
        <taxon>Arthropoda</taxon>
        <taxon>Hexapoda</taxon>
        <taxon>Insecta</taxon>
        <taxon>Pterygota</taxon>
        <taxon>Neoptera</taxon>
        <taxon>Endopterygota</taxon>
        <taxon>Hymenoptera</taxon>
        <taxon>Apocrita</taxon>
        <taxon>Aculeata</taxon>
        <taxon>Apoidea</taxon>
        <taxon>Anthophila</taxon>
        <taxon>Apidae</taxon>
        <taxon>Ceratina</taxon>
        <taxon>Zadontomerus</taxon>
    </lineage>
</organism>
<keyword evidence="7 12" id="KW-0812">Transmembrane</keyword>
<evidence type="ECO:0000313" key="14">
    <source>
        <dbReference type="RefSeq" id="XP_017881463.1"/>
    </source>
</evidence>
<sequence length="220" mass="24740">MMSTTGIREALATTASICQVFQFLAGVLVCRKIVKSGTTGNSSALAFVTCYTSCLMWMKYGMLIGDQFILLVNFFGATLQACYVYVFILYSVKKNKIIKQMIAATCFLATVYLYSFYEEDKLQAERYVGFLSCTVTVLFFASPLTTMALVIKSKNTETLPFPIIMTSLIVSCQWFAYGCLLNDRFIQIPNFLGCVLSAFQLCFFIIFRDDQSISTHNQLV</sequence>
<keyword evidence="4 12" id="KW-0813">Transport</keyword>
<evidence type="ECO:0000256" key="12">
    <source>
        <dbReference type="RuleBase" id="RU910715"/>
    </source>
</evidence>
<protein>
    <recommendedName>
        <fullName evidence="12">Sugar transporter SWEET</fullName>
    </recommendedName>
</protein>
<evidence type="ECO:0000256" key="8">
    <source>
        <dbReference type="ARBA" id="ARBA00022737"/>
    </source>
</evidence>
<feature type="transmembrane region" description="Helical" evidence="12">
    <location>
        <begin position="127"/>
        <end position="151"/>
    </location>
</feature>
<dbReference type="Pfam" id="PF03083">
    <property type="entry name" value="MtN3_slv"/>
    <property type="match status" value="2"/>
</dbReference>
<dbReference type="CTD" id="35773"/>
<evidence type="ECO:0000256" key="1">
    <source>
        <dbReference type="ARBA" id="ARBA00004651"/>
    </source>
</evidence>
<comment type="function">
    <text evidence="12">Mediates sugar transport across membranes.</text>
</comment>
<evidence type="ECO:0000256" key="7">
    <source>
        <dbReference type="ARBA" id="ARBA00022692"/>
    </source>
</evidence>
<keyword evidence="8" id="KW-0677">Repeat</keyword>
<dbReference type="RefSeq" id="XP_017881463.1">
    <property type="nucleotide sequence ID" value="XM_018025974.2"/>
</dbReference>